<dbReference type="Proteomes" id="UP001167919">
    <property type="component" value="Unassembled WGS sequence"/>
</dbReference>
<evidence type="ECO:0000256" key="6">
    <source>
        <dbReference type="ARBA" id="ARBA00022679"/>
    </source>
</evidence>
<dbReference type="NCBIfam" id="TIGR00057">
    <property type="entry name" value="L-threonylcarbamoyladenylate synthase"/>
    <property type="match status" value="1"/>
</dbReference>
<gene>
    <name evidence="16" type="ORF">EVC35_06075</name>
</gene>
<sequence length="338" mass="36387">MTLVLKTTDEDLQTAAHILADGGVIAFPTETVYGIGADATNSAAVEKVFLAKNRPHDNPLIVTVSDENMLWRFAKKNQRAEKLISKFWPGSLTLILPLISDELLSHNVTAGLKTAAFRNPETAATRTLIGLLKKPIVGPSANLSTKPSPTTAEHVLHDMAGRIDAVIDNGPTTVGVESTIVDLSVKQATILRPGIVTADDIAEVLAEKVIDPVGPISVAAGMTPKAPGMKYRHYAPSKEVVIFTKLDIGDLKKNLQKGDVVAALDDSLARLEIGRQDSWSLGETAASATEELFSALRFFDDQKEVKRIYVEGLPLQGIGEAYMNRLEKSAGGQHFESK</sequence>
<evidence type="ECO:0000259" key="15">
    <source>
        <dbReference type="PROSITE" id="PS51163"/>
    </source>
</evidence>
<dbReference type="Gene3D" id="3.40.50.11030">
    <property type="entry name" value="Threonylcarbamoyl-AMP synthase, C-terminal domain"/>
    <property type="match status" value="1"/>
</dbReference>
<evidence type="ECO:0000256" key="1">
    <source>
        <dbReference type="ARBA" id="ARBA00004496"/>
    </source>
</evidence>
<evidence type="ECO:0000313" key="16">
    <source>
        <dbReference type="EMBL" id="MDN6900569.1"/>
    </source>
</evidence>
<evidence type="ECO:0000313" key="17">
    <source>
        <dbReference type="Proteomes" id="UP001167919"/>
    </source>
</evidence>
<evidence type="ECO:0000256" key="2">
    <source>
        <dbReference type="ARBA" id="ARBA00007663"/>
    </source>
</evidence>
<keyword evidence="8 13" id="KW-0548">Nucleotidyltransferase</keyword>
<dbReference type="GO" id="GO:0061710">
    <property type="term" value="F:L-threonylcarbamoyladenylate synthase"/>
    <property type="evidence" value="ECO:0007669"/>
    <property type="project" value="UniProtKB-EC"/>
</dbReference>
<dbReference type="RefSeq" id="WP_301711244.1">
    <property type="nucleotide sequence ID" value="NZ_SDWY01000003.1"/>
</dbReference>
<evidence type="ECO:0000256" key="14">
    <source>
        <dbReference type="PIRSR" id="PIRSR004930-1"/>
    </source>
</evidence>
<dbReference type="GO" id="GO:0006450">
    <property type="term" value="P:regulation of translational fidelity"/>
    <property type="evidence" value="ECO:0007669"/>
    <property type="project" value="TreeGrafter"/>
</dbReference>
<dbReference type="InterPro" id="IPR017945">
    <property type="entry name" value="DHBP_synth_RibB-like_a/b_dom"/>
</dbReference>
<comment type="catalytic activity">
    <reaction evidence="12 13">
        <text>L-threonine + hydrogencarbonate + ATP = L-threonylcarbamoyladenylate + diphosphate + H2O</text>
        <dbReference type="Rhea" id="RHEA:36407"/>
        <dbReference type="ChEBI" id="CHEBI:15377"/>
        <dbReference type="ChEBI" id="CHEBI:17544"/>
        <dbReference type="ChEBI" id="CHEBI:30616"/>
        <dbReference type="ChEBI" id="CHEBI:33019"/>
        <dbReference type="ChEBI" id="CHEBI:57926"/>
        <dbReference type="ChEBI" id="CHEBI:73682"/>
        <dbReference type="EC" id="2.7.7.87"/>
    </reaction>
</comment>
<dbReference type="Pfam" id="PF01300">
    <property type="entry name" value="Sua5_yciO_yrdC"/>
    <property type="match status" value="1"/>
</dbReference>
<dbReference type="GO" id="GO:0005737">
    <property type="term" value="C:cytoplasm"/>
    <property type="evidence" value="ECO:0007669"/>
    <property type="project" value="UniProtKB-SubCell"/>
</dbReference>
<dbReference type="PROSITE" id="PS51163">
    <property type="entry name" value="YRDC"/>
    <property type="match status" value="1"/>
</dbReference>
<evidence type="ECO:0000256" key="3">
    <source>
        <dbReference type="ARBA" id="ARBA00012584"/>
    </source>
</evidence>
<dbReference type="InterPro" id="IPR050156">
    <property type="entry name" value="TC-AMP_synthase_SUA5"/>
</dbReference>
<protein>
    <recommendedName>
        <fullName evidence="4 13">Threonylcarbamoyl-AMP synthase</fullName>
        <shortName evidence="13">TC-AMP synthase</shortName>
        <ecNumber evidence="3 13">2.7.7.87</ecNumber>
    </recommendedName>
    <alternativeName>
        <fullName evidence="11 13">L-threonylcarbamoyladenylate synthase</fullName>
    </alternativeName>
</protein>
<dbReference type="GO" id="GO:0005524">
    <property type="term" value="F:ATP binding"/>
    <property type="evidence" value="ECO:0007669"/>
    <property type="project" value="UniProtKB-UniRule"/>
</dbReference>
<keyword evidence="9 13" id="KW-0547">Nucleotide-binding</keyword>
<feature type="binding site" evidence="14">
    <location>
        <position position="192"/>
    </location>
    <ligand>
        <name>ATP</name>
        <dbReference type="ChEBI" id="CHEBI:30616"/>
    </ligand>
</feature>
<comment type="function">
    <text evidence="13">Required for the formation of a threonylcarbamoyl group on adenosine at position 37 (t(6)A37) in tRNAs that read codons beginning with adenine.</text>
</comment>
<feature type="binding site" evidence="14">
    <location>
        <position position="234"/>
    </location>
    <ligand>
        <name>ATP</name>
        <dbReference type="ChEBI" id="CHEBI:30616"/>
    </ligand>
</feature>
<feature type="binding site" evidence="14">
    <location>
        <position position="31"/>
    </location>
    <ligand>
        <name>L-threonine</name>
        <dbReference type="ChEBI" id="CHEBI:57926"/>
    </ligand>
</feature>
<dbReference type="InterPro" id="IPR006070">
    <property type="entry name" value="Sua5-like_dom"/>
</dbReference>
<evidence type="ECO:0000256" key="11">
    <source>
        <dbReference type="ARBA" id="ARBA00029774"/>
    </source>
</evidence>
<dbReference type="Gene3D" id="3.90.870.10">
    <property type="entry name" value="DHBP synthase"/>
    <property type="match status" value="1"/>
</dbReference>
<dbReference type="InterPro" id="IPR005145">
    <property type="entry name" value="Sua5_C"/>
</dbReference>
<evidence type="ECO:0000256" key="5">
    <source>
        <dbReference type="ARBA" id="ARBA00022490"/>
    </source>
</evidence>
<evidence type="ECO:0000256" key="10">
    <source>
        <dbReference type="ARBA" id="ARBA00022840"/>
    </source>
</evidence>
<evidence type="ECO:0000256" key="9">
    <source>
        <dbReference type="ARBA" id="ARBA00022741"/>
    </source>
</evidence>
<feature type="binding site" evidence="14">
    <location>
        <position position="118"/>
    </location>
    <ligand>
        <name>ATP</name>
        <dbReference type="ChEBI" id="CHEBI:30616"/>
    </ligand>
</feature>
<dbReference type="GO" id="GO:0003725">
    <property type="term" value="F:double-stranded RNA binding"/>
    <property type="evidence" value="ECO:0007669"/>
    <property type="project" value="UniProtKB-UniRule"/>
</dbReference>
<feature type="binding site" evidence="14">
    <location>
        <position position="58"/>
    </location>
    <ligand>
        <name>ATP</name>
        <dbReference type="ChEBI" id="CHEBI:30616"/>
    </ligand>
</feature>
<dbReference type="InterPro" id="IPR010923">
    <property type="entry name" value="T(6)A37_SUA5"/>
</dbReference>
<feature type="binding site" evidence="14">
    <location>
        <position position="114"/>
    </location>
    <ligand>
        <name>ATP</name>
        <dbReference type="ChEBI" id="CHEBI:30616"/>
    </ligand>
</feature>
<dbReference type="PANTHER" id="PTHR17490">
    <property type="entry name" value="SUA5"/>
    <property type="match status" value="1"/>
</dbReference>
<keyword evidence="6 13" id="KW-0808">Transferase</keyword>
<organism evidence="16 17">
    <name type="scientific">Oenococcus sicerae</name>
    <dbReference type="NCBI Taxonomy" id="2203724"/>
    <lineage>
        <taxon>Bacteria</taxon>
        <taxon>Bacillati</taxon>
        <taxon>Bacillota</taxon>
        <taxon>Bacilli</taxon>
        <taxon>Lactobacillales</taxon>
        <taxon>Lactobacillaceae</taxon>
        <taxon>Oenococcus</taxon>
    </lineage>
</organism>
<comment type="similarity">
    <text evidence="2 13">Belongs to the SUA5 family.</text>
</comment>
<evidence type="ECO:0000256" key="12">
    <source>
        <dbReference type="ARBA" id="ARBA00048366"/>
    </source>
</evidence>
<dbReference type="InterPro" id="IPR038385">
    <property type="entry name" value="Sua5/YwlC_C"/>
</dbReference>
<evidence type="ECO:0000256" key="7">
    <source>
        <dbReference type="ARBA" id="ARBA00022694"/>
    </source>
</evidence>
<feature type="binding site" evidence="14">
    <location>
        <position position="140"/>
    </location>
    <ligand>
        <name>ATP</name>
        <dbReference type="ChEBI" id="CHEBI:30616"/>
    </ligand>
</feature>
<dbReference type="EC" id="2.7.7.87" evidence="3 13"/>
<keyword evidence="10 13" id="KW-0067">ATP-binding</keyword>
<keyword evidence="5 13" id="KW-0963">Cytoplasm</keyword>
<feature type="domain" description="YrdC-like" evidence="15">
    <location>
        <begin position="9"/>
        <end position="196"/>
    </location>
</feature>
<dbReference type="GO" id="GO:0008033">
    <property type="term" value="P:tRNA processing"/>
    <property type="evidence" value="ECO:0007669"/>
    <property type="project" value="UniProtKB-KW"/>
</dbReference>
<feature type="binding site" evidence="14">
    <location>
        <position position="178"/>
    </location>
    <ligand>
        <name>L-threonine</name>
        <dbReference type="ChEBI" id="CHEBI:57926"/>
    </ligand>
</feature>
<dbReference type="Pfam" id="PF03481">
    <property type="entry name" value="Sua5_C"/>
    <property type="match status" value="1"/>
</dbReference>
<evidence type="ECO:0000256" key="8">
    <source>
        <dbReference type="ARBA" id="ARBA00022695"/>
    </source>
</evidence>
<keyword evidence="7 13" id="KW-0819">tRNA processing</keyword>
<evidence type="ECO:0000256" key="13">
    <source>
        <dbReference type="PIRNR" id="PIRNR004930"/>
    </source>
</evidence>
<feature type="binding site" evidence="14">
    <location>
        <position position="148"/>
    </location>
    <ligand>
        <name>ATP</name>
        <dbReference type="ChEBI" id="CHEBI:30616"/>
    </ligand>
</feature>
<dbReference type="GO" id="GO:0000049">
    <property type="term" value="F:tRNA binding"/>
    <property type="evidence" value="ECO:0007669"/>
    <property type="project" value="TreeGrafter"/>
</dbReference>
<dbReference type="PIRSF" id="PIRSF004930">
    <property type="entry name" value="Tln_factor_SUA5"/>
    <property type="match status" value="1"/>
</dbReference>
<dbReference type="AlphaFoldDB" id="A0AAJ1R9B4"/>
<proteinExistence type="inferred from homology"/>
<reference evidence="16" key="1">
    <citation type="submission" date="2019-01" db="EMBL/GenBank/DDBJ databases">
        <title>Oenococcus sicerae UCMA17102.</title>
        <authorList>
            <person name="Cousin F.J."/>
            <person name="Le Guellec R."/>
            <person name="Cretenet M."/>
        </authorList>
    </citation>
    <scope>NUCLEOTIDE SEQUENCE</scope>
    <source>
        <strain evidence="16">UCMA17102</strain>
    </source>
</reference>
<dbReference type="PANTHER" id="PTHR17490:SF16">
    <property type="entry name" value="THREONYLCARBAMOYL-AMP SYNTHASE"/>
    <property type="match status" value="1"/>
</dbReference>
<evidence type="ECO:0000256" key="4">
    <source>
        <dbReference type="ARBA" id="ARBA00015492"/>
    </source>
</evidence>
<name>A0AAJ1R9B4_9LACO</name>
<accession>A0AAJ1R9B4</accession>
<feature type="binding site" evidence="14">
    <location>
        <position position="54"/>
    </location>
    <ligand>
        <name>ATP</name>
        <dbReference type="ChEBI" id="CHEBI:30616"/>
    </ligand>
</feature>
<dbReference type="SUPFAM" id="SSF55821">
    <property type="entry name" value="YrdC/RibB"/>
    <property type="match status" value="1"/>
</dbReference>
<comment type="caution">
    <text evidence="16">The sequence shown here is derived from an EMBL/GenBank/DDBJ whole genome shotgun (WGS) entry which is preliminary data.</text>
</comment>
<dbReference type="EMBL" id="SDWY01000003">
    <property type="protein sequence ID" value="MDN6900569.1"/>
    <property type="molecule type" value="Genomic_DNA"/>
</dbReference>
<comment type="subcellular location">
    <subcellularLocation>
        <location evidence="1 13">Cytoplasm</location>
    </subcellularLocation>
</comment>